<dbReference type="Proteomes" id="UP000054408">
    <property type="component" value="Unassembled WGS sequence"/>
</dbReference>
<evidence type="ECO:0000256" key="1">
    <source>
        <dbReference type="SAM" id="MobiDB-lite"/>
    </source>
</evidence>
<protein>
    <submittedName>
        <fullName evidence="2">Uncharacterized protein</fullName>
    </submittedName>
</protein>
<feature type="region of interest" description="Disordered" evidence="1">
    <location>
        <begin position="1"/>
        <end position="43"/>
    </location>
</feature>
<gene>
    <name evidence="2" type="ORF">AMSG_11566</name>
</gene>
<evidence type="ECO:0000313" key="3">
    <source>
        <dbReference type="Proteomes" id="UP000054408"/>
    </source>
</evidence>
<dbReference type="RefSeq" id="XP_013752588.1">
    <property type="nucleotide sequence ID" value="XM_013897134.1"/>
</dbReference>
<dbReference type="EMBL" id="GL349544">
    <property type="protein sequence ID" value="KNC46725.1"/>
    <property type="molecule type" value="Genomic_DNA"/>
</dbReference>
<reference evidence="2 3" key="1">
    <citation type="submission" date="2010-05" db="EMBL/GenBank/DDBJ databases">
        <title>The Genome Sequence of Thecamonas trahens ATCC 50062.</title>
        <authorList>
            <consortium name="The Broad Institute Genome Sequencing Platform"/>
            <person name="Russ C."/>
            <person name="Cuomo C."/>
            <person name="Shea T."/>
            <person name="Young S.K."/>
            <person name="Zeng Q."/>
            <person name="Koehrsen M."/>
            <person name="Haas B."/>
            <person name="Borodovsky M."/>
            <person name="Guigo R."/>
            <person name="Alvarado L."/>
            <person name="Berlin A."/>
            <person name="Bochicchio J."/>
            <person name="Borenstein D."/>
            <person name="Chapman S."/>
            <person name="Chen Z."/>
            <person name="Freedman E."/>
            <person name="Gellesch M."/>
            <person name="Goldberg J."/>
            <person name="Griggs A."/>
            <person name="Gujja S."/>
            <person name="Heilman E."/>
            <person name="Heiman D."/>
            <person name="Hepburn T."/>
            <person name="Howarth C."/>
            <person name="Jen D."/>
            <person name="Larson L."/>
            <person name="Mehta T."/>
            <person name="Park D."/>
            <person name="Pearson M."/>
            <person name="Roberts A."/>
            <person name="Saif S."/>
            <person name="Shenoy N."/>
            <person name="Sisk P."/>
            <person name="Stolte C."/>
            <person name="Sykes S."/>
            <person name="Thomson T."/>
            <person name="Walk T."/>
            <person name="White J."/>
            <person name="Yandava C."/>
            <person name="Burger G."/>
            <person name="Gray M.W."/>
            <person name="Holland P.W.H."/>
            <person name="King N."/>
            <person name="Lang F.B.F."/>
            <person name="Roger A.J."/>
            <person name="Ruiz-Trillo I."/>
            <person name="Lander E."/>
            <person name="Nusbaum C."/>
        </authorList>
    </citation>
    <scope>NUCLEOTIDE SEQUENCE [LARGE SCALE GENOMIC DNA]</scope>
    <source>
        <strain evidence="2 3">ATCC 50062</strain>
    </source>
</reference>
<dbReference type="Gene3D" id="3.80.10.10">
    <property type="entry name" value="Ribonuclease Inhibitor"/>
    <property type="match status" value="1"/>
</dbReference>
<name>A0A0L0D3F8_THETB</name>
<sequence>PHPVPMEGSDPPPSPDNGPDPPPSPDNGPTPPSSPEYGAGPSNDLTIALQNSRETNWPSTLAHLALTGTSPSSDDIELLCNRMQCLTTLCIIRPASPVSASFLAGVAAASRLTTLTVIDCPMTPDVLADIVESCTRLTKVRIAVDWGTTLWSQFVSRVILPRVNAQLPVWPQLSTLDLRGCLRCSAMEDYIVPHLPHATVMLPAYSRDAAFAF</sequence>
<dbReference type="SUPFAM" id="SSF52047">
    <property type="entry name" value="RNI-like"/>
    <property type="match status" value="1"/>
</dbReference>
<accession>A0A0L0D3F8</accession>
<organism evidence="2 3">
    <name type="scientific">Thecamonas trahens ATCC 50062</name>
    <dbReference type="NCBI Taxonomy" id="461836"/>
    <lineage>
        <taxon>Eukaryota</taxon>
        <taxon>Apusozoa</taxon>
        <taxon>Apusomonadida</taxon>
        <taxon>Apusomonadidae</taxon>
        <taxon>Thecamonas</taxon>
    </lineage>
</organism>
<evidence type="ECO:0000313" key="2">
    <source>
        <dbReference type="EMBL" id="KNC46725.1"/>
    </source>
</evidence>
<feature type="non-terminal residue" evidence="2">
    <location>
        <position position="1"/>
    </location>
</feature>
<feature type="compositionally biased region" description="Pro residues" evidence="1">
    <location>
        <begin position="1"/>
        <end position="34"/>
    </location>
</feature>
<proteinExistence type="predicted"/>
<dbReference type="AlphaFoldDB" id="A0A0L0D3F8"/>
<dbReference type="InterPro" id="IPR032675">
    <property type="entry name" value="LRR_dom_sf"/>
</dbReference>
<keyword evidence="3" id="KW-1185">Reference proteome</keyword>
<dbReference type="GeneID" id="25569487"/>